<feature type="transmembrane region" description="Helical" evidence="1">
    <location>
        <begin position="212"/>
        <end position="230"/>
    </location>
</feature>
<feature type="transmembrane region" description="Helical" evidence="1">
    <location>
        <begin position="20"/>
        <end position="39"/>
    </location>
</feature>
<reference evidence="2" key="1">
    <citation type="submission" date="2022-02" db="EMBL/GenBank/DDBJ databases">
        <authorList>
            <person name="Giguere J D."/>
        </authorList>
    </citation>
    <scope>NUCLEOTIDE SEQUENCE</scope>
    <source>
        <strain evidence="2">CCAP 1055/1</strain>
    </source>
</reference>
<sequence length="334" mass="38292">MYSLPTWNELAFHSSWKGLQMFFILVGGITAFHWTTLFLDRHGWSHRLAGAFHFFWLAFGSSTIDRQRSSTVAFAYDIVLGCSGLLTTVTAARDFPHRYVRNAPGQSGTLSEKAMVTQAEMMEHSFYQFLNLWQVLYLNAIRFVLDDAATNFRNESVTLALRFSLLWLVTAPWCVRDRFPVHSFRRNWQQTPSAKCTVSETLMYRIKKAQYLVYKHVILHGLNLTVGLSTNRPINSFLTTPCWRIFWLCLNTAYVMEFFLQSLVKRKVLSQASMLTLNRMLMVVSTIAAMQSVIGMVRLELCAVSLLLNLVNRHHDVINTLGIGIAFVLLTNQT</sequence>
<feature type="transmembrane region" description="Helical" evidence="1">
    <location>
        <begin position="276"/>
        <end position="297"/>
    </location>
</feature>
<dbReference type="Proteomes" id="UP000836788">
    <property type="component" value="Chromosome 5"/>
</dbReference>
<feature type="transmembrane region" description="Helical" evidence="1">
    <location>
        <begin position="317"/>
        <end position="333"/>
    </location>
</feature>
<name>A0A8J9TD20_PHATR</name>
<keyword evidence="1" id="KW-0472">Membrane</keyword>
<proteinExistence type="predicted"/>
<keyword evidence="1" id="KW-1133">Transmembrane helix</keyword>
<gene>
    <name evidence="2" type="ORF">PTTT1_LOCUS43422</name>
</gene>
<evidence type="ECO:0000313" key="2">
    <source>
        <dbReference type="EMBL" id="CAG9290001.1"/>
    </source>
</evidence>
<evidence type="ECO:0000256" key="1">
    <source>
        <dbReference type="SAM" id="Phobius"/>
    </source>
</evidence>
<dbReference type="EMBL" id="OU594946">
    <property type="protein sequence ID" value="CAG9290001.1"/>
    <property type="molecule type" value="Genomic_DNA"/>
</dbReference>
<feature type="transmembrane region" description="Helical" evidence="1">
    <location>
        <begin position="245"/>
        <end position="264"/>
    </location>
</feature>
<keyword evidence="1" id="KW-0812">Transmembrane</keyword>
<dbReference type="AlphaFoldDB" id="A0A8J9TD20"/>
<protein>
    <submittedName>
        <fullName evidence="2">Uncharacterized protein</fullName>
    </submittedName>
</protein>
<organism evidence="2">
    <name type="scientific">Phaeodactylum tricornutum</name>
    <name type="common">Diatom</name>
    <dbReference type="NCBI Taxonomy" id="2850"/>
    <lineage>
        <taxon>Eukaryota</taxon>
        <taxon>Sar</taxon>
        <taxon>Stramenopiles</taxon>
        <taxon>Ochrophyta</taxon>
        <taxon>Bacillariophyta</taxon>
        <taxon>Bacillariophyceae</taxon>
        <taxon>Bacillariophycidae</taxon>
        <taxon>Naviculales</taxon>
        <taxon>Phaeodactylaceae</taxon>
        <taxon>Phaeodactylum</taxon>
    </lineage>
</organism>
<accession>A0A8J9TD20</accession>